<name>A0A0C3N4A9_PISTI</name>
<proteinExistence type="predicted"/>
<dbReference type="HOGENOM" id="CLU_062064_2_0_1"/>
<evidence type="ECO:0000313" key="3">
    <source>
        <dbReference type="Proteomes" id="UP000054217"/>
    </source>
</evidence>
<reference evidence="2 3" key="1">
    <citation type="submission" date="2014-04" db="EMBL/GenBank/DDBJ databases">
        <authorList>
            <consortium name="DOE Joint Genome Institute"/>
            <person name="Kuo A."/>
            <person name="Kohler A."/>
            <person name="Costa M.D."/>
            <person name="Nagy L.G."/>
            <person name="Floudas D."/>
            <person name="Copeland A."/>
            <person name="Barry K.W."/>
            <person name="Cichocki N."/>
            <person name="Veneault-Fourrey C."/>
            <person name="LaButti K."/>
            <person name="Lindquist E.A."/>
            <person name="Lipzen A."/>
            <person name="Lundell T."/>
            <person name="Morin E."/>
            <person name="Murat C."/>
            <person name="Sun H."/>
            <person name="Tunlid A."/>
            <person name="Henrissat B."/>
            <person name="Grigoriev I.V."/>
            <person name="Hibbett D.S."/>
            <person name="Martin F."/>
            <person name="Nordberg H.P."/>
            <person name="Cantor M.N."/>
            <person name="Hua S.X."/>
        </authorList>
    </citation>
    <scope>NUCLEOTIDE SEQUENCE [LARGE SCALE GENOMIC DNA]</scope>
    <source>
        <strain evidence="2 3">Marx 270</strain>
    </source>
</reference>
<sequence length="160" mass="18474">MEEVDDKWEAGREEDEPVTPLKGPSGVGVHMQWAEWEQEHQLQAMERQAEAHEIAVLAFERMAEAVEWMAEAAEWTADEWVLYHAWAEWVEMRRREDAHKARMAEFEHAGGGWRRPQSEVAEEKPKEVDEGAEGDNEEEVEGEQEGSEEQEGVCIIFVLL</sequence>
<evidence type="ECO:0000256" key="1">
    <source>
        <dbReference type="SAM" id="MobiDB-lite"/>
    </source>
</evidence>
<feature type="region of interest" description="Disordered" evidence="1">
    <location>
        <begin position="105"/>
        <end position="153"/>
    </location>
</feature>
<keyword evidence="3" id="KW-1185">Reference proteome</keyword>
<dbReference type="Proteomes" id="UP000054217">
    <property type="component" value="Unassembled WGS sequence"/>
</dbReference>
<feature type="compositionally biased region" description="Acidic residues" evidence="1">
    <location>
        <begin position="1"/>
        <end position="17"/>
    </location>
</feature>
<protein>
    <submittedName>
        <fullName evidence="2">Uncharacterized protein</fullName>
    </submittedName>
</protein>
<organism evidence="2 3">
    <name type="scientific">Pisolithus tinctorius Marx 270</name>
    <dbReference type="NCBI Taxonomy" id="870435"/>
    <lineage>
        <taxon>Eukaryota</taxon>
        <taxon>Fungi</taxon>
        <taxon>Dikarya</taxon>
        <taxon>Basidiomycota</taxon>
        <taxon>Agaricomycotina</taxon>
        <taxon>Agaricomycetes</taxon>
        <taxon>Agaricomycetidae</taxon>
        <taxon>Boletales</taxon>
        <taxon>Sclerodermatineae</taxon>
        <taxon>Pisolithaceae</taxon>
        <taxon>Pisolithus</taxon>
    </lineage>
</organism>
<reference evidence="3" key="2">
    <citation type="submission" date="2015-01" db="EMBL/GenBank/DDBJ databases">
        <title>Evolutionary Origins and Diversification of the Mycorrhizal Mutualists.</title>
        <authorList>
            <consortium name="DOE Joint Genome Institute"/>
            <consortium name="Mycorrhizal Genomics Consortium"/>
            <person name="Kohler A."/>
            <person name="Kuo A."/>
            <person name="Nagy L.G."/>
            <person name="Floudas D."/>
            <person name="Copeland A."/>
            <person name="Barry K.W."/>
            <person name="Cichocki N."/>
            <person name="Veneault-Fourrey C."/>
            <person name="LaButti K."/>
            <person name="Lindquist E.A."/>
            <person name="Lipzen A."/>
            <person name="Lundell T."/>
            <person name="Morin E."/>
            <person name="Murat C."/>
            <person name="Riley R."/>
            <person name="Ohm R."/>
            <person name="Sun H."/>
            <person name="Tunlid A."/>
            <person name="Henrissat B."/>
            <person name="Grigoriev I.V."/>
            <person name="Hibbett D.S."/>
            <person name="Martin F."/>
        </authorList>
    </citation>
    <scope>NUCLEOTIDE SEQUENCE [LARGE SCALE GENOMIC DNA]</scope>
    <source>
        <strain evidence="3">Marx 270</strain>
    </source>
</reference>
<dbReference type="OrthoDB" id="2710699at2759"/>
<dbReference type="AlphaFoldDB" id="A0A0C3N4A9"/>
<feature type="region of interest" description="Disordered" evidence="1">
    <location>
        <begin position="1"/>
        <end position="26"/>
    </location>
</feature>
<feature type="compositionally biased region" description="Acidic residues" evidence="1">
    <location>
        <begin position="130"/>
        <end position="151"/>
    </location>
</feature>
<dbReference type="EMBL" id="KN832059">
    <property type="protein sequence ID" value="KIN95854.1"/>
    <property type="molecule type" value="Genomic_DNA"/>
</dbReference>
<dbReference type="InParanoid" id="A0A0C3N4A9"/>
<gene>
    <name evidence="2" type="ORF">M404DRAFT_33825</name>
</gene>
<accession>A0A0C3N4A9</accession>
<evidence type="ECO:0000313" key="2">
    <source>
        <dbReference type="EMBL" id="KIN95854.1"/>
    </source>
</evidence>